<gene>
    <name evidence="1" type="ORF">MNBD_ALPHA02-1761</name>
</gene>
<dbReference type="AlphaFoldDB" id="A0A3B0SEN8"/>
<dbReference type="EMBL" id="UOED01000093">
    <property type="protein sequence ID" value="VAV94713.1"/>
    <property type="molecule type" value="Genomic_DNA"/>
</dbReference>
<name>A0A3B0SEN8_9ZZZZ</name>
<evidence type="ECO:0000313" key="1">
    <source>
        <dbReference type="EMBL" id="VAV94713.1"/>
    </source>
</evidence>
<accession>A0A3B0SEN8</accession>
<evidence type="ECO:0008006" key="2">
    <source>
        <dbReference type="Google" id="ProtNLM"/>
    </source>
</evidence>
<reference evidence="1" key="1">
    <citation type="submission" date="2018-06" db="EMBL/GenBank/DDBJ databases">
        <authorList>
            <person name="Zhirakovskaya E."/>
        </authorList>
    </citation>
    <scope>NUCLEOTIDE SEQUENCE</scope>
</reference>
<organism evidence="1">
    <name type="scientific">hydrothermal vent metagenome</name>
    <dbReference type="NCBI Taxonomy" id="652676"/>
    <lineage>
        <taxon>unclassified sequences</taxon>
        <taxon>metagenomes</taxon>
        <taxon>ecological metagenomes</taxon>
    </lineage>
</organism>
<proteinExistence type="predicted"/>
<protein>
    <recommendedName>
        <fullName evidence="2">DUF3108 domain-containing protein</fullName>
    </recommendedName>
</protein>
<sequence>MCKRFLFVVLLLIFTDGTQAAEEKRASYDVKLTYKAYWAGFVISKVNSVTHISPSEYKMDVAYEITGLATLFSNMKNEVSARGEIGPDSRLRPLFYHNTGSWGKEGYDIQTKFNPGDGKVITHDYSFKFKKEFNYIPIRDDLKFGPDMVSYYLGMTLDDQAMKISSEMTHQNVFGGFFLLDIGHRCTGDKIFKSRRSIYKGPVRICEFKDEIIGGNFESVKKKKKRKKKKRSDLEPVPMQIWYAKLDELKALNPWVPVYSEFAIDWGKVHVYLSKIEVIKK</sequence>